<accession>A0AAW1PKW7</accession>
<sequence>MLLAISSRSRRDSLDHSRLLRNEWRSPVKVQMCGAAAALTCRQHEEILFSHTLDICVCQEGLVAGPFVLVFWRLRLDWLWRRWWQAPQLRASSLRHDSCVQSASELVSKTNINKWKWLGWTGKVKTVLSKATVQLVHPDGSPARDPLVVDLFNRRLALDGGLLKLFKARVLKVHQGSPLAEDREGLSRQEFEPGATVLLEVLEAEETAATGSTPEEFANTVRTVVAPLLAPLATREQLQAQNNTVQALQEAIRRRKAGRSGDLTTPLLHAEAV</sequence>
<keyword evidence="2" id="KW-1185">Reference proteome</keyword>
<reference evidence="1 2" key="1">
    <citation type="journal article" date="2024" name="Nat. Commun.">
        <title>Phylogenomics reveals the evolutionary origins of lichenization in chlorophyte algae.</title>
        <authorList>
            <person name="Puginier C."/>
            <person name="Libourel C."/>
            <person name="Otte J."/>
            <person name="Skaloud P."/>
            <person name="Haon M."/>
            <person name="Grisel S."/>
            <person name="Petersen M."/>
            <person name="Berrin J.G."/>
            <person name="Delaux P.M."/>
            <person name="Dal Grande F."/>
            <person name="Keller J."/>
        </authorList>
    </citation>
    <scope>NUCLEOTIDE SEQUENCE [LARGE SCALE GENOMIC DNA]</scope>
    <source>
        <strain evidence="1 2">SAG 2043</strain>
    </source>
</reference>
<protein>
    <submittedName>
        <fullName evidence="1">Uncharacterized protein</fullName>
    </submittedName>
</protein>
<organism evidence="1 2">
    <name type="scientific">[Myrmecia] bisecta</name>
    <dbReference type="NCBI Taxonomy" id="41462"/>
    <lineage>
        <taxon>Eukaryota</taxon>
        <taxon>Viridiplantae</taxon>
        <taxon>Chlorophyta</taxon>
        <taxon>core chlorophytes</taxon>
        <taxon>Trebouxiophyceae</taxon>
        <taxon>Trebouxiales</taxon>
        <taxon>Trebouxiaceae</taxon>
        <taxon>Myrmecia</taxon>
    </lineage>
</organism>
<evidence type="ECO:0000313" key="2">
    <source>
        <dbReference type="Proteomes" id="UP001489004"/>
    </source>
</evidence>
<dbReference type="Proteomes" id="UP001489004">
    <property type="component" value="Unassembled WGS sequence"/>
</dbReference>
<name>A0AAW1PKW7_9CHLO</name>
<evidence type="ECO:0000313" key="1">
    <source>
        <dbReference type="EMBL" id="KAK9814196.1"/>
    </source>
</evidence>
<gene>
    <name evidence="1" type="ORF">WJX72_002005</name>
</gene>
<dbReference type="EMBL" id="JALJOR010000007">
    <property type="protein sequence ID" value="KAK9814196.1"/>
    <property type="molecule type" value="Genomic_DNA"/>
</dbReference>
<proteinExistence type="predicted"/>
<dbReference type="AlphaFoldDB" id="A0AAW1PKW7"/>
<comment type="caution">
    <text evidence="1">The sequence shown here is derived from an EMBL/GenBank/DDBJ whole genome shotgun (WGS) entry which is preliminary data.</text>
</comment>